<keyword evidence="1" id="KW-0808">Transferase</keyword>
<accession>A0A0W0TGJ8</accession>
<reference evidence="1 2" key="1">
    <citation type="submission" date="2015-11" db="EMBL/GenBank/DDBJ databases">
        <title>Genomic analysis of 38 Legionella species identifies large and diverse effector repertoires.</title>
        <authorList>
            <person name="Burstein D."/>
            <person name="Amaro F."/>
            <person name="Zusman T."/>
            <person name="Lifshitz Z."/>
            <person name="Cohen O."/>
            <person name="Gilbert J.A."/>
            <person name="Pupko T."/>
            <person name="Shuman H.A."/>
            <person name="Segal G."/>
        </authorList>
    </citation>
    <scope>NUCLEOTIDE SEQUENCE [LARGE SCALE GENOMIC DNA]</scope>
    <source>
        <strain evidence="1 2">SE-32A-C8</strain>
    </source>
</reference>
<dbReference type="AlphaFoldDB" id="A0A0W0TGJ8"/>
<dbReference type="Proteomes" id="UP000054773">
    <property type="component" value="Unassembled WGS sequence"/>
</dbReference>
<proteinExistence type="predicted"/>
<evidence type="ECO:0000313" key="1">
    <source>
        <dbReference type="EMBL" id="KTC94698.1"/>
    </source>
</evidence>
<sequence>MAREINDWLPQGIQSIVDGSYNPRCLKRYLHISSMHQAHLNRMYYIKIKDNHCIWIGISGRCQFFFCFKHLSKLPF</sequence>
<evidence type="ECO:0000313" key="2">
    <source>
        <dbReference type="Proteomes" id="UP000054773"/>
    </source>
</evidence>
<comment type="caution">
    <text evidence="1">The sequence shown here is derived from an EMBL/GenBank/DDBJ whole genome shotgun (WGS) entry which is preliminary data.</text>
</comment>
<name>A0A0W0TGJ8_LEGER</name>
<gene>
    <name evidence="1" type="ORF">Lery_2865</name>
</gene>
<dbReference type="EMBL" id="LNYA01000034">
    <property type="protein sequence ID" value="KTC94698.1"/>
    <property type="molecule type" value="Genomic_DNA"/>
</dbReference>
<dbReference type="GO" id="GO:0003964">
    <property type="term" value="F:RNA-directed DNA polymerase activity"/>
    <property type="evidence" value="ECO:0007669"/>
    <property type="project" value="UniProtKB-KW"/>
</dbReference>
<keyword evidence="1" id="KW-0548">Nucleotidyltransferase</keyword>
<keyword evidence="1" id="KW-0695">RNA-directed DNA polymerase</keyword>
<organism evidence="1 2">
    <name type="scientific">Legionella erythra</name>
    <dbReference type="NCBI Taxonomy" id="448"/>
    <lineage>
        <taxon>Bacteria</taxon>
        <taxon>Pseudomonadati</taxon>
        <taxon>Pseudomonadota</taxon>
        <taxon>Gammaproteobacteria</taxon>
        <taxon>Legionellales</taxon>
        <taxon>Legionellaceae</taxon>
        <taxon>Legionella</taxon>
    </lineage>
</organism>
<protein>
    <submittedName>
        <fullName evidence="1">Reverse transcriptase (RNA-dependent DNA polymerase)</fullName>
    </submittedName>
</protein>
<keyword evidence="2" id="KW-1185">Reference proteome</keyword>